<protein>
    <recommendedName>
        <fullName evidence="6">Glutathione S-transferase</fullName>
    </recommendedName>
</protein>
<dbReference type="EMBL" id="JARJCW010000078">
    <property type="protein sequence ID" value="KAJ7197421.1"/>
    <property type="molecule type" value="Genomic_DNA"/>
</dbReference>
<dbReference type="PROSITE" id="PS50405">
    <property type="entry name" value="GST_CTER"/>
    <property type="match status" value="1"/>
</dbReference>
<evidence type="ECO:0000313" key="4">
    <source>
        <dbReference type="EMBL" id="KAJ7197421.1"/>
    </source>
</evidence>
<dbReference type="Gene3D" id="3.40.30.10">
    <property type="entry name" value="Glutaredoxin"/>
    <property type="match status" value="1"/>
</dbReference>
<dbReference type="GO" id="GO:0005737">
    <property type="term" value="C:cytoplasm"/>
    <property type="evidence" value="ECO:0007669"/>
    <property type="project" value="InterPro"/>
</dbReference>
<dbReference type="Proteomes" id="UP001219525">
    <property type="component" value="Unassembled WGS sequence"/>
</dbReference>
<evidence type="ECO:0000259" key="3">
    <source>
        <dbReference type="PROSITE" id="PS50405"/>
    </source>
</evidence>
<feature type="domain" description="GST N-terminal" evidence="2">
    <location>
        <begin position="3"/>
        <end position="94"/>
    </location>
</feature>
<name>A0AAD6Y762_9AGAR</name>
<dbReference type="SUPFAM" id="SSF52833">
    <property type="entry name" value="Thioredoxin-like"/>
    <property type="match status" value="1"/>
</dbReference>
<keyword evidence="1" id="KW-0560">Oxidoreductase</keyword>
<gene>
    <name evidence="4" type="ORF">GGX14DRAFT_471317</name>
</gene>
<dbReference type="InterPro" id="IPR040079">
    <property type="entry name" value="Glutathione_S-Trfase"/>
</dbReference>
<reference evidence="4" key="1">
    <citation type="submission" date="2023-03" db="EMBL/GenBank/DDBJ databases">
        <title>Massive genome expansion in bonnet fungi (Mycena s.s.) driven by repeated elements and novel gene families across ecological guilds.</title>
        <authorList>
            <consortium name="Lawrence Berkeley National Laboratory"/>
            <person name="Harder C.B."/>
            <person name="Miyauchi S."/>
            <person name="Viragh M."/>
            <person name="Kuo A."/>
            <person name="Thoen E."/>
            <person name="Andreopoulos B."/>
            <person name="Lu D."/>
            <person name="Skrede I."/>
            <person name="Drula E."/>
            <person name="Henrissat B."/>
            <person name="Morin E."/>
            <person name="Kohler A."/>
            <person name="Barry K."/>
            <person name="LaButti K."/>
            <person name="Morin E."/>
            <person name="Salamov A."/>
            <person name="Lipzen A."/>
            <person name="Mereny Z."/>
            <person name="Hegedus B."/>
            <person name="Baldrian P."/>
            <person name="Stursova M."/>
            <person name="Weitz H."/>
            <person name="Taylor A."/>
            <person name="Grigoriev I.V."/>
            <person name="Nagy L.G."/>
            <person name="Martin F."/>
            <person name="Kauserud H."/>
        </authorList>
    </citation>
    <scope>NUCLEOTIDE SEQUENCE</scope>
    <source>
        <strain evidence="4">9144</strain>
    </source>
</reference>
<dbReference type="InterPro" id="IPR010987">
    <property type="entry name" value="Glutathione-S-Trfase_C-like"/>
</dbReference>
<dbReference type="InterPro" id="IPR036249">
    <property type="entry name" value="Thioredoxin-like_sf"/>
</dbReference>
<organism evidence="4 5">
    <name type="scientific">Mycena pura</name>
    <dbReference type="NCBI Taxonomy" id="153505"/>
    <lineage>
        <taxon>Eukaryota</taxon>
        <taxon>Fungi</taxon>
        <taxon>Dikarya</taxon>
        <taxon>Basidiomycota</taxon>
        <taxon>Agaricomycotina</taxon>
        <taxon>Agaricomycetes</taxon>
        <taxon>Agaricomycetidae</taxon>
        <taxon>Agaricales</taxon>
        <taxon>Marasmiineae</taxon>
        <taxon>Mycenaceae</taxon>
        <taxon>Mycena</taxon>
    </lineage>
</organism>
<comment type="caution">
    <text evidence="4">The sequence shown here is derived from an EMBL/GenBank/DDBJ whole genome shotgun (WGS) entry which is preliminary data.</text>
</comment>
<dbReference type="GO" id="GO:0004364">
    <property type="term" value="F:glutathione transferase activity"/>
    <property type="evidence" value="ECO:0007669"/>
    <property type="project" value="InterPro"/>
</dbReference>
<evidence type="ECO:0000259" key="2">
    <source>
        <dbReference type="PROSITE" id="PS50404"/>
    </source>
</evidence>
<dbReference type="Pfam" id="PF13410">
    <property type="entry name" value="GST_C_2"/>
    <property type="match status" value="1"/>
</dbReference>
<accession>A0AAD6Y762</accession>
<dbReference type="InterPro" id="IPR005442">
    <property type="entry name" value="GST_omega"/>
</dbReference>
<dbReference type="GO" id="GO:0045174">
    <property type="term" value="F:glutathione dehydrogenase (ascorbate) activity"/>
    <property type="evidence" value="ECO:0007669"/>
    <property type="project" value="UniProtKB-ARBA"/>
</dbReference>
<dbReference type="Gene3D" id="1.20.1050.10">
    <property type="match status" value="1"/>
</dbReference>
<evidence type="ECO:0000313" key="5">
    <source>
        <dbReference type="Proteomes" id="UP001219525"/>
    </source>
</evidence>
<dbReference type="SFLD" id="SFLDG00358">
    <property type="entry name" value="Main_(cytGST)"/>
    <property type="match status" value="1"/>
</dbReference>
<dbReference type="AlphaFoldDB" id="A0AAD6Y762"/>
<proteinExistence type="predicted"/>
<dbReference type="Pfam" id="PF13409">
    <property type="entry name" value="GST_N_2"/>
    <property type="match status" value="1"/>
</dbReference>
<dbReference type="SUPFAM" id="SSF47616">
    <property type="entry name" value="GST C-terminal domain-like"/>
    <property type="match status" value="1"/>
</dbReference>
<evidence type="ECO:0000256" key="1">
    <source>
        <dbReference type="ARBA" id="ARBA00023002"/>
    </source>
</evidence>
<dbReference type="InterPro" id="IPR036282">
    <property type="entry name" value="Glutathione-S-Trfase_C_sf"/>
</dbReference>
<feature type="domain" description="GST C-terminal" evidence="3">
    <location>
        <begin position="99"/>
        <end position="238"/>
    </location>
</feature>
<dbReference type="InterPro" id="IPR050983">
    <property type="entry name" value="GST_Omega/HSP26"/>
</dbReference>
<dbReference type="PANTHER" id="PTHR43968">
    <property type="match status" value="1"/>
</dbReference>
<dbReference type="CDD" id="cd00570">
    <property type="entry name" value="GST_N_family"/>
    <property type="match status" value="1"/>
</dbReference>
<dbReference type="PANTHER" id="PTHR43968:SF6">
    <property type="entry name" value="GLUTATHIONE S-TRANSFERASE OMEGA"/>
    <property type="match status" value="1"/>
</dbReference>
<evidence type="ECO:0008006" key="6">
    <source>
        <dbReference type="Google" id="ProtNLM"/>
    </source>
</evidence>
<dbReference type="CDD" id="cd00299">
    <property type="entry name" value="GST_C_family"/>
    <property type="match status" value="1"/>
</dbReference>
<dbReference type="SFLD" id="SFLDS00019">
    <property type="entry name" value="Glutathione_Transferase_(cytos"/>
    <property type="match status" value="1"/>
</dbReference>
<dbReference type="PRINTS" id="PR01625">
    <property type="entry name" value="GSTRNSFRASEO"/>
</dbReference>
<keyword evidence="5" id="KW-1185">Reference proteome</keyword>
<dbReference type="PROSITE" id="PS50404">
    <property type="entry name" value="GST_NTER"/>
    <property type="match status" value="1"/>
</dbReference>
<sequence length="251" mass="28054">MHEQITLYTAKICPFAHRVELALEEAKAGFTSYEIDLKNKPEWYAPQVNPASKVPAIAYGGPQVAPDQPSPDSVKLAESLVLVEFVADLFPDAHILPADPVKRARARFFIDAVTTRFLPAYMGPVARGTPFEPFWDALEFIQALLPAEAEGTYAVGNEFTAADIAIAPFLARMEVWMRHDIGAYPAGEGHKAAEYFFHGPRFARFVRYFEAIKARESFKVTFHPEVIQNTYSARFKPMREQLAMQAAATKA</sequence>
<dbReference type="InterPro" id="IPR004045">
    <property type="entry name" value="Glutathione_S-Trfase_N"/>
</dbReference>